<evidence type="ECO:0000256" key="5">
    <source>
        <dbReference type="ARBA" id="ARBA00022827"/>
    </source>
</evidence>
<dbReference type="AlphaFoldDB" id="A0AAP0RVA4"/>
<evidence type="ECO:0000256" key="11">
    <source>
        <dbReference type="ARBA" id="ARBA00047707"/>
    </source>
</evidence>
<comment type="similarity">
    <text evidence="3">Belongs to the FMO family.</text>
</comment>
<dbReference type="GO" id="GO:0050660">
    <property type="term" value="F:flavin adenine dinucleotide binding"/>
    <property type="evidence" value="ECO:0007669"/>
    <property type="project" value="TreeGrafter"/>
</dbReference>
<evidence type="ECO:0000313" key="13">
    <source>
        <dbReference type="EMBL" id="KAK9285768.1"/>
    </source>
</evidence>
<accession>A0AAP0RVA4</accession>
<organism evidence="13 14">
    <name type="scientific">Liquidambar formosana</name>
    <name type="common">Formosan gum</name>
    <dbReference type="NCBI Taxonomy" id="63359"/>
    <lineage>
        <taxon>Eukaryota</taxon>
        <taxon>Viridiplantae</taxon>
        <taxon>Streptophyta</taxon>
        <taxon>Embryophyta</taxon>
        <taxon>Tracheophyta</taxon>
        <taxon>Spermatophyta</taxon>
        <taxon>Magnoliopsida</taxon>
        <taxon>eudicotyledons</taxon>
        <taxon>Gunneridae</taxon>
        <taxon>Pentapetalae</taxon>
        <taxon>Saxifragales</taxon>
        <taxon>Altingiaceae</taxon>
        <taxon>Liquidambar</taxon>
    </lineage>
</organism>
<dbReference type="Pfam" id="PF13738">
    <property type="entry name" value="Pyr_redox_3"/>
    <property type="match status" value="1"/>
</dbReference>
<dbReference type="EMBL" id="JBBPBK010000327">
    <property type="protein sequence ID" value="KAK9265714.1"/>
    <property type="molecule type" value="Genomic_DNA"/>
</dbReference>
<dbReference type="EMBL" id="JBBPBK010000005">
    <property type="protein sequence ID" value="KAK9285768.1"/>
    <property type="molecule type" value="Genomic_DNA"/>
</dbReference>
<evidence type="ECO:0000256" key="2">
    <source>
        <dbReference type="ARBA" id="ARBA00004814"/>
    </source>
</evidence>
<proteinExistence type="inferred from homology"/>
<protein>
    <recommendedName>
        <fullName evidence="10">indole-3-pyruvate monooxygenase</fullName>
        <ecNumber evidence="10">1.14.13.168</ecNumber>
    </recommendedName>
</protein>
<dbReference type="PANTHER" id="PTHR43539">
    <property type="entry name" value="FLAVIN-BINDING MONOOXYGENASE-LIKE PROTEIN (AFU_ORTHOLOGUE AFUA_4G09220)"/>
    <property type="match status" value="1"/>
</dbReference>
<dbReference type="InterPro" id="IPR036188">
    <property type="entry name" value="FAD/NAD-bd_sf"/>
</dbReference>
<sequence>MDSELKRVWIPGPVIIGAGPSGLAAAACLKQIGVPSLILEKESCLASLWKLKTYDSLKLHLAKKLCELPHMAIPPGFPAYPTKQQFISYLEAYAKHFSITPMFGEEVRWAKYDATMGFWQVQANNSEFVCRWLIVATGENAEPVLPEIDGISDFEGRLLHTSTYKNGADFKGSNVLVVGCGNSGMEISLDLCDNGAQVSLVVRDKLHILPRQVLGRSTFALSMWLLKWFPVRLVDWFLLLSSRMILGDTHRIGIKRPKIGPLELKNTTGKTPVLDVGAMEKIKSGEIKVVRGIRRFTTKGAEFVDGKVVEFESVILATGYRSNVLSWLKEGNFFSCKDGYPKNPFPNNWKGNNGLYSVGFTRRGLLGASIDAQRVAEDIARQWNSKTKHLHLKL</sequence>
<keyword evidence="6" id="KW-0521">NADP</keyword>
<evidence type="ECO:0000256" key="8">
    <source>
        <dbReference type="ARBA" id="ARBA00023033"/>
    </source>
</evidence>
<reference evidence="13" key="2">
    <citation type="submission" date="2024-04" db="EMBL/GenBank/DDBJ databases">
        <authorList>
            <person name="Xu W."/>
            <person name="Ren C."/>
        </authorList>
    </citation>
    <scope>NUCLEOTIDE SEQUENCE</scope>
    <source>
        <strain evidence="13">Hangzhou</strain>
        <tissue evidence="13">Leaves</tissue>
    </source>
</reference>
<keyword evidence="9" id="KW-0073">Auxin biosynthesis</keyword>
<dbReference type="PRINTS" id="PR00411">
    <property type="entry name" value="PNDRDTASEI"/>
</dbReference>
<evidence type="ECO:0000256" key="1">
    <source>
        <dbReference type="ARBA" id="ARBA00001974"/>
    </source>
</evidence>
<evidence type="ECO:0000256" key="9">
    <source>
        <dbReference type="ARBA" id="ARBA00023070"/>
    </source>
</evidence>
<gene>
    <name evidence="13" type="ORF">L1049_024968</name>
    <name evidence="12" type="ORF">L1049_025308</name>
</gene>
<dbReference type="Proteomes" id="UP001415857">
    <property type="component" value="Unassembled WGS sequence"/>
</dbReference>
<comment type="cofactor">
    <cofactor evidence="1">
        <name>FAD</name>
        <dbReference type="ChEBI" id="CHEBI:57692"/>
    </cofactor>
</comment>
<comment type="caution">
    <text evidence="13">The sequence shown here is derived from an EMBL/GenBank/DDBJ whole genome shotgun (WGS) entry which is preliminary data.</text>
</comment>
<evidence type="ECO:0000313" key="12">
    <source>
        <dbReference type="EMBL" id="KAK9265714.1"/>
    </source>
</evidence>
<keyword evidence="14" id="KW-1185">Reference proteome</keyword>
<keyword evidence="4" id="KW-0285">Flavoprotein</keyword>
<dbReference type="PANTHER" id="PTHR43539:SF56">
    <property type="entry name" value="EXPRESSED PROTEIN"/>
    <property type="match status" value="1"/>
</dbReference>
<comment type="catalytic activity">
    <reaction evidence="11">
        <text>indole-3-pyruvate + NADPH + O2 + H(+) = (indol-3-yl)acetate + CO2 + NADP(+) + H2O</text>
        <dbReference type="Rhea" id="RHEA:34331"/>
        <dbReference type="ChEBI" id="CHEBI:15377"/>
        <dbReference type="ChEBI" id="CHEBI:15378"/>
        <dbReference type="ChEBI" id="CHEBI:15379"/>
        <dbReference type="ChEBI" id="CHEBI:16526"/>
        <dbReference type="ChEBI" id="CHEBI:17640"/>
        <dbReference type="ChEBI" id="CHEBI:30854"/>
        <dbReference type="ChEBI" id="CHEBI:57783"/>
        <dbReference type="ChEBI" id="CHEBI:58349"/>
        <dbReference type="EC" id="1.14.13.168"/>
    </reaction>
</comment>
<dbReference type="EC" id="1.14.13.168" evidence="10"/>
<name>A0AAP0RVA4_LIQFO</name>
<dbReference type="FunFam" id="3.50.50.60:FF:000100">
    <property type="entry name" value="Flavin-containing monooxygenase"/>
    <property type="match status" value="1"/>
</dbReference>
<evidence type="ECO:0000256" key="7">
    <source>
        <dbReference type="ARBA" id="ARBA00023002"/>
    </source>
</evidence>
<keyword evidence="7" id="KW-0560">Oxidoreductase</keyword>
<evidence type="ECO:0000256" key="3">
    <source>
        <dbReference type="ARBA" id="ARBA00009183"/>
    </source>
</evidence>
<evidence type="ECO:0000256" key="10">
    <source>
        <dbReference type="ARBA" id="ARBA00039148"/>
    </source>
</evidence>
<reference evidence="13 14" key="1">
    <citation type="journal article" date="2024" name="Plant J.">
        <title>Genome sequences and population genomics reveal climatic adaptation and genomic divergence between two closely related sweetgum species.</title>
        <authorList>
            <person name="Xu W.Q."/>
            <person name="Ren C.Q."/>
            <person name="Zhang X.Y."/>
            <person name="Comes H.P."/>
            <person name="Liu X.H."/>
            <person name="Li Y.G."/>
            <person name="Kettle C.J."/>
            <person name="Jalonen R."/>
            <person name="Gaisberger H."/>
            <person name="Ma Y.Z."/>
            <person name="Qiu Y.X."/>
        </authorList>
    </citation>
    <scope>NUCLEOTIDE SEQUENCE [LARGE SCALE GENOMIC DNA]</scope>
    <source>
        <strain evidence="13">Hangzhou</strain>
    </source>
</reference>
<evidence type="ECO:0000256" key="4">
    <source>
        <dbReference type="ARBA" id="ARBA00022630"/>
    </source>
</evidence>
<dbReference type="GO" id="GO:0103075">
    <property type="term" value="F:indole-3-pyruvate monooxygenase activity"/>
    <property type="evidence" value="ECO:0007669"/>
    <property type="project" value="UniProtKB-EC"/>
</dbReference>
<keyword evidence="8" id="KW-0503">Monooxygenase</keyword>
<dbReference type="PRINTS" id="PR00368">
    <property type="entry name" value="FADPNR"/>
</dbReference>
<dbReference type="InterPro" id="IPR050982">
    <property type="entry name" value="Auxin_biosynth/cation_transpt"/>
</dbReference>
<dbReference type="PROSITE" id="PS51257">
    <property type="entry name" value="PROKAR_LIPOPROTEIN"/>
    <property type="match status" value="1"/>
</dbReference>
<dbReference type="GO" id="GO:0009851">
    <property type="term" value="P:auxin biosynthetic process"/>
    <property type="evidence" value="ECO:0007669"/>
    <property type="project" value="UniProtKB-KW"/>
</dbReference>
<evidence type="ECO:0000256" key="6">
    <source>
        <dbReference type="ARBA" id="ARBA00022857"/>
    </source>
</evidence>
<dbReference type="Gene3D" id="3.50.50.60">
    <property type="entry name" value="FAD/NAD(P)-binding domain"/>
    <property type="match status" value="1"/>
</dbReference>
<evidence type="ECO:0000313" key="14">
    <source>
        <dbReference type="Proteomes" id="UP001415857"/>
    </source>
</evidence>
<keyword evidence="5" id="KW-0274">FAD</keyword>
<comment type="pathway">
    <text evidence="2">Plant hormone metabolism; auxin biosynthesis.</text>
</comment>
<dbReference type="SUPFAM" id="SSF51905">
    <property type="entry name" value="FAD/NAD(P)-binding domain"/>
    <property type="match status" value="2"/>
</dbReference>